<proteinExistence type="inferred from homology"/>
<dbReference type="Pfam" id="PF04042">
    <property type="entry name" value="DNA_pol_E_B"/>
    <property type="match status" value="1"/>
</dbReference>
<dbReference type="GO" id="GO:0006270">
    <property type="term" value="P:DNA replication initiation"/>
    <property type="evidence" value="ECO:0007669"/>
    <property type="project" value="TreeGrafter"/>
</dbReference>
<organism evidence="10">
    <name type="scientific">Anisakis simplex</name>
    <name type="common">Herring worm</name>
    <dbReference type="NCBI Taxonomy" id="6269"/>
    <lineage>
        <taxon>Eukaryota</taxon>
        <taxon>Metazoa</taxon>
        <taxon>Ecdysozoa</taxon>
        <taxon>Nematoda</taxon>
        <taxon>Chromadorea</taxon>
        <taxon>Rhabditida</taxon>
        <taxon>Spirurina</taxon>
        <taxon>Ascaridomorpha</taxon>
        <taxon>Ascaridoidea</taxon>
        <taxon>Anisakidae</taxon>
        <taxon>Anisakis</taxon>
        <taxon>Anisakis simplex complex</taxon>
    </lineage>
</organism>
<keyword evidence="4" id="KW-0235">DNA replication</keyword>
<reference evidence="8 9" key="2">
    <citation type="submission" date="2018-11" db="EMBL/GenBank/DDBJ databases">
        <authorList>
            <consortium name="Pathogen Informatics"/>
        </authorList>
    </citation>
    <scope>NUCLEOTIDE SEQUENCE [LARGE SCALE GENOMIC DNA]</scope>
</reference>
<evidence type="ECO:0000256" key="4">
    <source>
        <dbReference type="ARBA" id="ARBA00022705"/>
    </source>
</evidence>
<gene>
    <name evidence="8" type="ORF">ASIM_LOCUS12955</name>
</gene>
<evidence type="ECO:0000313" key="8">
    <source>
        <dbReference type="EMBL" id="VDK48546.1"/>
    </source>
</evidence>
<sequence>MYVFEEPFYICGQVLDESDEKQESGGWFIRSDDEEDMSMVNIDLSHLHQFSLFSGKIVAMKGTNKDGSLFVPSEIFEPAKMQLSSIVNKSVVDQLSIWCACGPFTSNDTLSYEQLYDLLSLVKQQKPNILILMGPFVDRSSKAVLSPQFNMKFYDLFENLLLKISAMMEDTSTKLVLIPSFKKDATVLPIFPCASFDVRPECKKILSKNITFARDPSQLRINGVNVAITNSEIIQTLSRFEVYKSETQDEHRMQRIISHLFSQRSLYPLYPAPSDTAQRIDETIRECSLSCIPHIMIMPSMLSPMIQVIDGCLCINPGILVRGSSGTFMEMNIDMKMIQSAETDQHNCSIADYCEIKILRI</sequence>
<evidence type="ECO:0000259" key="7">
    <source>
        <dbReference type="Pfam" id="PF22062"/>
    </source>
</evidence>
<dbReference type="GO" id="GO:0003677">
    <property type="term" value="F:DNA binding"/>
    <property type="evidence" value="ECO:0007669"/>
    <property type="project" value="InterPro"/>
</dbReference>
<evidence type="ECO:0000256" key="5">
    <source>
        <dbReference type="ARBA" id="ARBA00023242"/>
    </source>
</evidence>
<keyword evidence="5" id="KW-0539">Nucleus</keyword>
<feature type="domain" description="DNA polymerase alpha/delta/epsilon subunit B" evidence="6">
    <location>
        <begin position="97"/>
        <end position="303"/>
    </location>
</feature>
<dbReference type="InterPro" id="IPR054300">
    <property type="entry name" value="OB_DPOA2"/>
</dbReference>
<dbReference type="AlphaFoldDB" id="A0A0M3JYK0"/>
<comment type="subcellular location">
    <subcellularLocation>
        <location evidence="1">Nucleus</location>
    </subcellularLocation>
</comment>
<dbReference type="Proteomes" id="UP000267096">
    <property type="component" value="Unassembled WGS sequence"/>
</dbReference>
<dbReference type="GO" id="GO:0005658">
    <property type="term" value="C:alpha DNA polymerase:primase complex"/>
    <property type="evidence" value="ECO:0007669"/>
    <property type="project" value="TreeGrafter"/>
</dbReference>
<feature type="domain" description="DNA polymerase alpha subunit B OB" evidence="7">
    <location>
        <begin position="6"/>
        <end position="77"/>
    </location>
</feature>
<dbReference type="InterPro" id="IPR016722">
    <property type="entry name" value="DNA_pol_alpha_bsu"/>
</dbReference>
<dbReference type="InterPro" id="IPR007185">
    <property type="entry name" value="DNA_pol_a/d/e_bsu"/>
</dbReference>
<name>A0A0M3JYK0_ANISI</name>
<dbReference type="PIRSF" id="PIRSF018300">
    <property type="entry name" value="DNA_pol_alph_2"/>
    <property type="match status" value="1"/>
</dbReference>
<dbReference type="WBParaSite" id="ASIM_0001352701-mRNA-1">
    <property type="protein sequence ID" value="ASIM_0001352701-mRNA-1"/>
    <property type="gene ID" value="ASIM_0001352701"/>
</dbReference>
<evidence type="ECO:0000313" key="10">
    <source>
        <dbReference type="WBParaSite" id="ASIM_0001352701-mRNA-1"/>
    </source>
</evidence>
<accession>A0A0M3JYK0</accession>
<dbReference type="EMBL" id="UYRR01031284">
    <property type="protein sequence ID" value="VDK48546.1"/>
    <property type="molecule type" value="Genomic_DNA"/>
</dbReference>
<evidence type="ECO:0000313" key="9">
    <source>
        <dbReference type="Proteomes" id="UP000267096"/>
    </source>
</evidence>
<evidence type="ECO:0000256" key="2">
    <source>
        <dbReference type="ARBA" id="ARBA00007299"/>
    </source>
</evidence>
<dbReference type="PANTHER" id="PTHR23061:SF12">
    <property type="entry name" value="DNA POLYMERASE ALPHA SUBUNIT B"/>
    <property type="match status" value="1"/>
</dbReference>
<evidence type="ECO:0000256" key="3">
    <source>
        <dbReference type="ARBA" id="ARBA00018596"/>
    </source>
</evidence>
<dbReference type="OrthoDB" id="336885at2759"/>
<evidence type="ECO:0000256" key="1">
    <source>
        <dbReference type="ARBA" id="ARBA00004123"/>
    </source>
</evidence>
<dbReference type="PANTHER" id="PTHR23061">
    <property type="entry name" value="DNA POLYMERASE 2 ALPHA 70 KDA SUBUNIT"/>
    <property type="match status" value="1"/>
</dbReference>
<reference evidence="10" key="1">
    <citation type="submission" date="2017-02" db="UniProtKB">
        <authorList>
            <consortium name="WormBaseParasite"/>
        </authorList>
    </citation>
    <scope>IDENTIFICATION</scope>
</reference>
<dbReference type="Gene3D" id="3.60.21.60">
    <property type="match status" value="1"/>
</dbReference>
<dbReference type="Pfam" id="PF22062">
    <property type="entry name" value="OB_DPOA2"/>
    <property type="match status" value="1"/>
</dbReference>
<keyword evidence="9" id="KW-1185">Reference proteome</keyword>
<evidence type="ECO:0000259" key="6">
    <source>
        <dbReference type="Pfam" id="PF04042"/>
    </source>
</evidence>
<protein>
    <recommendedName>
        <fullName evidence="3">DNA polymerase alpha subunit B</fullName>
    </recommendedName>
</protein>
<comment type="similarity">
    <text evidence="2">Belongs to the DNA polymerase alpha subunit B family.</text>
</comment>